<organism evidence="2 3">
    <name type="scientific">Capnocytophaga ochracea</name>
    <dbReference type="NCBI Taxonomy" id="1018"/>
    <lineage>
        <taxon>Bacteria</taxon>
        <taxon>Pseudomonadati</taxon>
        <taxon>Bacteroidota</taxon>
        <taxon>Flavobacteriia</taxon>
        <taxon>Flavobacteriales</taxon>
        <taxon>Flavobacteriaceae</taxon>
        <taxon>Capnocytophaga</taxon>
    </lineage>
</organism>
<proteinExistence type="predicted"/>
<name>A0A2X2SPZ6_CAPOC</name>
<gene>
    <name evidence="2" type="ORF">NCTC11546_02538</name>
</gene>
<keyword evidence="1" id="KW-0472">Membrane</keyword>
<evidence type="ECO:0000256" key="1">
    <source>
        <dbReference type="SAM" id="Phobius"/>
    </source>
</evidence>
<dbReference type="EMBL" id="UARG01000024">
    <property type="protein sequence ID" value="SQA94368.1"/>
    <property type="molecule type" value="Genomic_DNA"/>
</dbReference>
<sequence>MESAESSHYICRAIIDSLFSRAIEFHNLYFSFVLKCLVIGSLFAVFYAKEVKQIMYKNKEL</sequence>
<dbReference type="AlphaFoldDB" id="A0A2X2SPZ6"/>
<keyword evidence="1" id="KW-1133">Transmembrane helix</keyword>
<reference evidence="2 3" key="1">
    <citation type="submission" date="2018-06" db="EMBL/GenBank/DDBJ databases">
        <authorList>
            <consortium name="Pathogen Informatics"/>
            <person name="Doyle S."/>
        </authorList>
    </citation>
    <scope>NUCLEOTIDE SEQUENCE [LARGE SCALE GENOMIC DNA]</scope>
    <source>
        <strain evidence="2 3">NCTC11546</strain>
    </source>
</reference>
<protein>
    <submittedName>
        <fullName evidence="2">Uncharacterized protein</fullName>
    </submittedName>
</protein>
<feature type="transmembrane region" description="Helical" evidence="1">
    <location>
        <begin position="28"/>
        <end position="48"/>
    </location>
</feature>
<evidence type="ECO:0000313" key="2">
    <source>
        <dbReference type="EMBL" id="SQA94368.1"/>
    </source>
</evidence>
<accession>A0A2X2SPZ6</accession>
<evidence type="ECO:0000313" key="3">
    <source>
        <dbReference type="Proteomes" id="UP000249891"/>
    </source>
</evidence>
<dbReference type="Proteomes" id="UP000249891">
    <property type="component" value="Unassembled WGS sequence"/>
</dbReference>
<keyword evidence="1" id="KW-0812">Transmembrane</keyword>